<evidence type="ECO:0000256" key="4">
    <source>
        <dbReference type="ARBA" id="ARBA00023163"/>
    </source>
</evidence>
<evidence type="ECO:0000313" key="6">
    <source>
        <dbReference type="EMBL" id="QKE90990.1"/>
    </source>
</evidence>
<accession>A0A6M8HRR0</accession>
<dbReference type="PANTHER" id="PTHR30537">
    <property type="entry name" value="HTH-TYPE TRANSCRIPTIONAL REGULATOR"/>
    <property type="match status" value="1"/>
</dbReference>
<dbReference type="InterPro" id="IPR036390">
    <property type="entry name" value="WH_DNA-bd_sf"/>
</dbReference>
<dbReference type="Gene3D" id="3.40.190.290">
    <property type="match status" value="1"/>
</dbReference>
<reference evidence="6 7" key="1">
    <citation type="journal article" date="2014" name="World J. Microbiol. Biotechnol.">
        <title>Biodiversity and physiological characteristics of Antarctic and Arctic lichens-associated bacteria.</title>
        <authorList>
            <person name="Lee Y.M."/>
            <person name="Kim E.H."/>
            <person name="Lee H.K."/>
            <person name="Hong S.G."/>
        </authorList>
    </citation>
    <scope>NUCLEOTIDE SEQUENCE [LARGE SCALE GENOMIC DNA]</scope>
    <source>
        <strain evidence="6 7">PAMC 26569</strain>
    </source>
</reference>
<evidence type="ECO:0000256" key="3">
    <source>
        <dbReference type="ARBA" id="ARBA00023125"/>
    </source>
</evidence>
<dbReference type="FunFam" id="1.10.10.10:FF:000001">
    <property type="entry name" value="LysR family transcriptional regulator"/>
    <property type="match status" value="1"/>
</dbReference>
<dbReference type="KEGG" id="lck:HN018_13890"/>
<evidence type="ECO:0000313" key="7">
    <source>
        <dbReference type="Proteomes" id="UP000500767"/>
    </source>
</evidence>
<dbReference type="RefSeq" id="WP_171836711.1">
    <property type="nucleotide sequence ID" value="NZ_CP053708.1"/>
</dbReference>
<keyword evidence="3" id="KW-0238">DNA-binding</keyword>
<comment type="similarity">
    <text evidence="1">Belongs to the LysR transcriptional regulatory family.</text>
</comment>
<dbReference type="PROSITE" id="PS50931">
    <property type="entry name" value="HTH_LYSR"/>
    <property type="match status" value="1"/>
</dbReference>
<organism evidence="6 7">
    <name type="scientific">Lichenicola cladoniae</name>
    <dbReference type="NCBI Taxonomy" id="1484109"/>
    <lineage>
        <taxon>Bacteria</taxon>
        <taxon>Pseudomonadati</taxon>
        <taxon>Pseudomonadota</taxon>
        <taxon>Alphaproteobacteria</taxon>
        <taxon>Acetobacterales</taxon>
        <taxon>Acetobacteraceae</taxon>
        <taxon>Lichenicola</taxon>
    </lineage>
</organism>
<dbReference type="GO" id="GO:0043565">
    <property type="term" value="F:sequence-specific DNA binding"/>
    <property type="evidence" value="ECO:0007669"/>
    <property type="project" value="TreeGrafter"/>
</dbReference>
<dbReference type="Pfam" id="PF03466">
    <property type="entry name" value="LysR_substrate"/>
    <property type="match status" value="1"/>
</dbReference>
<dbReference type="Proteomes" id="UP000500767">
    <property type="component" value="Chromosome"/>
</dbReference>
<protein>
    <submittedName>
        <fullName evidence="6">LysR family transcriptional regulator</fullName>
    </submittedName>
</protein>
<evidence type="ECO:0000256" key="1">
    <source>
        <dbReference type="ARBA" id="ARBA00009437"/>
    </source>
</evidence>
<dbReference type="SUPFAM" id="SSF53850">
    <property type="entry name" value="Periplasmic binding protein-like II"/>
    <property type="match status" value="1"/>
</dbReference>
<dbReference type="Pfam" id="PF00126">
    <property type="entry name" value="HTH_1"/>
    <property type="match status" value="1"/>
</dbReference>
<dbReference type="InterPro" id="IPR058163">
    <property type="entry name" value="LysR-type_TF_proteobact-type"/>
</dbReference>
<gene>
    <name evidence="6" type="ORF">HN018_13890</name>
</gene>
<dbReference type="PANTHER" id="PTHR30537:SF5">
    <property type="entry name" value="HTH-TYPE TRANSCRIPTIONAL ACTIVATOR TTDR-RELATED"/>
    <property type="match status" value="1"/>
</dbReference>
<keyword evidence="2" id="KW-0805">Transcription regulation</keyword>
<dbReference type="EMBL" id="CP053708">
    <property type="protein sequence ID" value="QKE90990.1"/>
    <property type="molecule type" value="Genomic_DNA"/>
</dbReference>
<dbReference type="InterPro" id="IPR000847">
    <property type="entry name" value="LysR_HTH_N"/>
</dbReference>
<name>A0A6M8HRR0_9PROT</name>
<evidence type="ECO:0000259" key="5">
    <source>
        <dbReference type="PROSITE" id="PS50931"/>
    </source>
</evidence>
<dbReference type="AlphaFoldDB" id="A0A6M8HRR0"/>
<keyword evidence="4" id="KW-0804">Transcription</keyword>
<dbReference type="GO" id="GO:0006351">
    <property type="term" value="P:DNA-templated transcription"/>
    <property type="evidence" value="ECO:0007669"/>
    <property type="project" value="TreeGrafter"/>
</dbReference>
<dbReference type="Gene3D" id="1.10.10.10">
    <property type="entry name" value="Winged helix-like DNA-binding domain superfamily/Winged helix DNA-binding domain"/>
    <property type="match status" value="1"/>
</dbReference>
<dbReference type="InterPro" id="IPR036388">
    <property type="entry name" value="WH-like_DNA-bd_sf"/>
</dbReference>
<proteinExistence type="inferred from homology"/>
<feature type="domain" description="HTH lysR-type" evidence="5">
    <location>
        <begin position="1"/>
        <end position="59"/>
    </location>
</feature>
<keyword evidence="7" id="KW-1185">Reference proteome</keyword>
<evidence type="ECO:0000256" key="2">
    <source>
        <dbReference type="ARBA" id="ARBA00023015"/>
    </source>
</evidence>
<dbReference type="GO" id="GO:0003700">
    <property type="term" value="F:DNA-binding transcription factor activity"/>
    <property type="evidence" value="ECO:0007669"/>
    <property type="project" value="InterPro"/>
</dbReference>
<sequence>MDSLEAMRIFVSVATQSSFTEAARRMRLSPSVVTRSISQVEEKLGIVLLNRTTRSVQLTERGQIYLEDCKQILEDLEMAERRVRGEDAKPRGTLRVTAPVLLGRLYVLPIVNSLLHEHPALSIHLTLSDRNVHLFEEGVDVAVCVGELADSSLIAPTLGLATPVLVASPGYLQKRGVPASPVALSSHDIILFGGISSVNEWPFGADRKTVRVEPRLTVNGADAAITAAEAGVGIARTLSYQVWDAVHAERLTLVLQKFMAPPVPISVAYQARRIGSANVAIFVKAIREHFRANPLVQFDGAEAPVAINPAND</sequence>
<dbReference type="InterPro" id="IPR005119">
    <property type="entry name" value="LysR_subst-bd"/>
</dbReference>
<dbReference type="SUPFAM" id="SSF46785">
    <property type="entry name" value="Winged helix' DNA-binding domain"/>
    <property type="match status" value="1"/>
</dbReference>